<dbReference type="AlphaFoldDB" id="A0A9W6C2S4"/>
<evidence type="ECO:0000256" key="1">
    <source>
        <dbReference type="ARBA" id="ARBA00001678"/>
    </source>
</evidence>
<evidence type="ECO:0000256" key="7">
    <source>
        <dbReference type="ARBA" id="ARBA00022801"/>
    </source>
</evidence>
<proteinExistence type="inferred from homology"/>
<evidence type="ECO:0000256" key="6">
    <source>
        <dbReference type="ARBA" id="ARBA00022729"/>
    </source>
</evidence>
<dbReference type="InterPro" id="IPR045053">
    <property type="entry name" value="MAN-like"/>
</dbReference>
<keyword evidence="5" id="KW-0964">Secreted</keyword>
<evidence type="ECO:0000259" key="10">
    <source>
        <dbReference type="Pfam" id="PF26410"/>
    </source>
</evidence>
<comment type="subcellular location">
    <subcellularLocation>
        <location evidence="2">Secreted</location>
    </subcellularLocation>
</comment>
<evidence type="ECO:0000256" key="4">
    <source>
        <dbReference type="ARBA" id="ARBA00012706"/>
    </source>
</evidence>
<name>A0A9W6C2S4_9CHLO</name>
<sequence length="420" mass="46630">MQLVRARGAGLYAGDRPFYFAGTNCHYLLTRSADESQRPMVTEVLDDAKRLKLTVLRCWAFCDGAEEWNALQPELGKFSDKVFAGLDWLIVEAGRRGIRLLLSLTNYWADYGGMPAYVRWKYGIKDKKQHDYTKYPTSLFYTDPDMRVNFRRAVSAVVGRVNSLSGVPYAQDPTILGWELANEPRCPEGAHPGEGDRVLQEWVASTADFVRGLDRNHLITLGTEGFYGPSSPDMLSYNPFESASRLGADWVALGRSVDMVCIHLYPDSWMPHDSSREDIRRWTRNWIRSHAALCGGVPLLKPLVVSEFGKREPGRYTGPDCTKNMGREEAFKEILGSCREMAEGGGPLAGVCAWMTAARQYPDYDGFTLHLGPPEAPDRGRAAAPAGPLTSPQSDEPAVQLLQEYGQAMAKLSPLQPAAA</sequence>
<dbReference type="SUPFAM" id="SSF51445">
    <property type="entry name" value="(Trans)glycosidases"/>
    <property type="match status" value="1"/>
</dbReference>
<accession>A0A9W6C2S4</accession>
<comment type="catalytic activity">
    <reaction evidence="1">
        <text>Random hydrolysis of (1-&gt;4)-beta-D-mannosidic linkages in mannans, galactomannans and glucomannans.</text>
        <dbReference type="EC" id="3.2.1.78"/>
    </reaction>
</comment>
<feature type="region of interest" description="Disordered" evidence="9">
    <location>
        <begin position="371"/>
        <end position="396"/>
    </location>
</feature>
<dbReference type="EC" id="3.2.1.78" evidence="4"/>
<dbReference type="GO" id="GO:0005576">
    <property type="term" value="C:extracellular region"/>
    <property type="evidence" value="ECO:0007669"/>
    <property type="project" value="UniProtKB-SubCell"/>
</dbReference>
<comment type="similarity">
    <text evidence="3">Belongs to the glycosyl hydrolase 5 (cellulase A) family.</text>
</comment>
<evidence type="ECO:0000256" key="5">
    <source>
        <dbReference type="ARBA" id="ARBA00022525"/>
    </source>
</evidence>
<keyword evidence="7" id="KW-0378">Hydrolase</keyword>
<feature type="domain" description="Glycoside hydrolase family 5" evidence="10">
    <location>
        <begin position="2"/>
        <end position="357"/>
    </location>
</feature>
<evidence type="ECO:0000256" key="3">
    <source>
        <dbReference type="ARBA" id="ARBA00005641"/>
    </source>
</evidence>
<keyword evidence="12" id="KW-1185">Reference proteome</keyword>
<dbReference type="PANTHER" id="PTHR31451">
    <property type="match status" value="1"/>
</dbReference>
<evidence type="ECO:0000256" key="8">
    <source>
        <dbReference type="ARBA" id="ARBA00023295"/>
    </source>
</evidence>
<keyword evidence="8" id="KW-0326">Glycosidase</keyword>
<keyword evidence="6" id="KW-0732">Signal</keyword>
<evidence type="ECO:0000313" key="11">
    <source>
        <dbReference type="EMBL" id="GLC62061.1"/>
    </source>
</evidence>
<comment type="caution">
    <text evidence="11">The sequence shown here is derived from an EMBL/GenBank/DDBJ whole genome shotgun (WGS) entry which is preliminary data.</text>
</comment>
<dbReference type="InterPro" id="IPR018087">
    <property type="entry name" value="Glyco_hydro_5_CS"/>
</dbReference>
<protein>
    <recommendedName>
        <fullName evidence="4">mannan endo-1,4-beta-mannosidase</fullName>
        <ecNumber evidence="4">3.2.1.78</ecNumber>
    </recommendedName>
</protein>
<dbReference type="EMBL" id="BRXU01000057">
    <property type="protein sequence ID" value="GLC62061.1"/>
    <property type="molecule type" value="Genomic_DNA"/>
</dbReference>
<gene>
    <name evidence="11" type="primary">PLEST011817</name>
    <name evidence="11" type="ORF">PLESTB_001836400</name>
</gene>
<organism evidence="11 12">
    <name type="scientific">Pleodorina starrii</name>
    <dbReference type="NCBI Taxonomy" id="330485"/>
    <lineage>
        <taxon>Eukaryota</taxon>
        <taxon>Viridiplantae</taxon>
        <taxon>Chlorophyta</taxon>
        <taxon>core chlorophytes</taxon>
        <taxon>Chlorophyceae</taxon>
        <taxon>CS clade</taxon>
        <taxon>Chlamydomonadales</taxon>
        <taxon>Volvocaceae</taxon>
        <taxon>Pleodorina</taxon>
    </lineage>
</organism>
<dbReference type="PROSITE" id="PS00659">
    <property type="entry name" value="GLYCOSYL_HYDROL_F5"/>
    <property type="match status" value="1"/>
</dbReference>
<dbReference type="GO" id="GO:0016985">
    <property type="term" value="F:mannan endo-1,4-beta-mannosidase activity"/>
    <property type="evidence" value="ECO:0007669"/>
    <property type="project" value="UniProtKB-EC"/>
</dbReference>
<evidence type="ECO:0000256" key="9">
    <source>
        <dbReference type="SAM" id="MobiDB-lite"/>
    </source>
</evidence>
<dbReference type="Proteomes" id="UP001165080">
    <property type="component" value="Unassembled WGS sequence"/>
</dbReference>
<dbReference type="GO" id="GO:0000272">
    <property type="term" value="P:polysaccharide catabolic process"/>
    <property type="evidence" value="ECO:0007669"/>
    <property type="project" value="InterPro"/>
</dbReference>
<reference evidence="11 12" key="1">
    <citation type="journal article" date="2023" name="Commun. Biol.">
        <title>Reorganization of the ancestral sex-determining regions during the evolution of trioecy in Pleodorina starrii.</title>
        <authorList>
            <person name="Takahashi K."/>
            <person name="Suzuki S."/>
            <person name="Kawai-Toyooka H."/>
            <person name="Yamamoto K."/>
            <person name="Hamaji T."/>
            <person name="Ootsuki R."/>
            <person name="Yamaguchi H."/>
            <person name="Kawachi M."/>
            <person name="Higashiyama T."/>
            <person name="Nozaki H."/>
        </authorList>
    </citation>
    <scope>NUCLEOTIDE SEQUENCE [LARGE SCALE GENOMIC DNA]</scope>
    <source>
        <strain evidence="11 12">NIES-4479</strain>
    </source>
</reference>
<evidence type="ECO:0000256" key="2">
    <source>
        <dbReference type="ARBA" id="ARBA00004613"/>
    </source>
</evidence>
<dbReference type="Gene3D" id="3.20.20.80">
    <property type="entry name" value="Glycosidases"/>
    <property type="match status" value="1"/>
</dbReference>
<dbReference type="Pfam" id="PF26410">
    <property type="entry name" value="GH5_mannosidase"/>
    <property type="match status" value="1"/>
</dbReference>
<dbReference type="OrthoDB" id="406631at2759"/>
<dbReference type="PANTHER" id="PTHR31451:SF39">
    <property type="entry name" value="MANNAN ENDO-1,4-BETA-MANNOSIDASE 1"/>
    <property type="match status" value="1"/>
</dbReference>
<dbReference type="InterPro" id="IPR017853">
    <property type="entry name" value="GH"/>
</dbReference>
<evidence type="ECO:0000313" key="12">
    <source>
        <dbReference type="Proteomes" id="UP001165080"/>
    </source>
</evidence>
<dbReference type="InterPro" id="IPR001547">
    <property type="entry name" value="Glyco_hydro_5"/>
</dbReference>